<evidence type="ECO:0000313" key="2">
    <source>
        <dbReference type="EMBL" id="KKL84075.1"/>
    </source>
</evidence>
<dbReference type="EMBL" id="LAZR01021802">
    <property type="protein sequence ID" value="KKL84075.1"/>
    <property type="molecule type" value="Genomic_DNA"/>
</dbReference>
<dbReference type="AlphaFoldDB" id="A0A0F9HQY5"/>
<feature type="compositionally biased region" description="Basic and acidic residues" evidence="1">
    <location>
        <begin position="100"/>
        <end position="122"/>
    </location>
</feature>
<evidence type="ECO:0000256" key="1">
    <source>
        <dbReference type="SAM" id="MobiDB-lite"/>
    </source>
</evidence>
<proteinExistence type="predicted"/>
<organism evidence="2">
    <name type="scientific">marine sediment metagenome</name>
    <dbReference type="NCBI Taxonomy" id="412755"/>
    <lineage>
        <taxon>unclassified sequences</taxon>
        <taxon>metagenomes</taxon>
        <taxon>ecological metagenomes</taxon>
    </lineage>
</organism>
<comment type="caution">
    <text evidence="2">The sequence shown here is derived from an EMBL/GenBank/DDBJ whole genome shotgun (WGS) entry which is preliminary data.</text>
</comment>
<reference evidence="2" key="1">
    <citation type="journal article" date="2015" name="Nature">
        <title>Complex archaea that bridge the gap between prokaryotes and eukaryotes.</title>
        <authorList>
            <person name="Spang A."/>
            <person name="Saw J.H."/>
            <person name="Jorgensen S.L."/>
            <person name="Zaremba-Niedzwiedzka K."/>
            <person name="Martijn J."/>
            <person name="Lind A.E."/>
            <person name="van Eijk R."/>
            <person name="Schleper C."/>
            <person name="Guy L."/>
            <person name="Ettema T.J."/>
        </authorList>
    </citation>
    <scope>NUCLEOTIDE SEQUENCE</scope>
</reference>
<feature type="region of interest" description="Disordered" evidence="1">
    <location>
        <begin position="83"/>
        <end position="122"/>
    </location>
</feature>
<gene>
    <name evidence="2" type="ORF">LCGC14_1968350</name>
</gene>
<accession>A0A0F9HQY5</accession>
<protein>
    <submittedName>
        <fullName evidence="2">Uncharacterized protein</fullName>
    </submittedName>
</protein>
<sequence length="159" mass="18655">MTPYKDPEKQAKYQTHWVTTARREWLEKQECALCGRRMNLRVFRDVGAPRLVWSKKGPSHDKFRVVCGDAVTCLQYQGEKRKVEEAKEKREKTRRKPGPKPREEAPVLQSEHKWAKESKKPDRRLVCTTRHRNGRIHGPKGTVALFGVRRFICCGRMVE</sequence>
<name>A0A0F9HQY5_9ZZZZ</name>